<dbReference type="EMBL" id="CP013613">
    <property type="protein sequence ID" value="ALU46136.1"/>
    <property type="molecule type" value="Genomic_DNA"/>
</dbReference>
<keyword evidence="1" id="KW-0472">Membrane</keyword>
<dbReference type="KEGG" id="prr:AT705_24550"/>
<evidence type="ECO:0000313" key="2">
    <source>
        <dbReference type="EMBL" id="ALU46136.1"/>
    </source>
</evidence>
<proteinExistence type="predicted"/>
<dbReference type="Proteomes" id="UP000069015">
    <property type="component" value="Plasmid pMBL6842"/>
</dbReference>
<accession>A0A0U3HYI2</accession>
<feature type="transmembrane region" description="Helical" evidence="1">
    <location>
        <begin position="7"/>
        <end position="32"/>
    </location>
</feature>
<gene>
    <name evidence="2" type="ORF">AT705_24550</name>
</gene>
<organism evidence="2 3">
    <name type="scientific">Pseudoalteromonas rubra</name>
    <dbReference type="NCBI Taxonomy" id="43658"/>
    <lineage>
        <taxon>Bacteria</taxon>
        <taxon>Pseudomonadati</taxon>
        <taxon>Pseudomonadota</taxon>
        <taxon>Gammaproteobacteria</taxon>
        <taxon>Alteromonadales</taxon>
        <taxon>Pseudoalteromonadaceae</taxon>
        <taxon>Pseudoalteromonas</taxon>
    </lineage>
</organism>
<reference evidence="2 3" key="1">
    <citation type="submission" date="2015-12" db="EMBL/GenBank/DDBJ databases">
        <title>Complete genome sequence of Pseudoalteromonas rubra SCSIO 6842, harboring a conjugative plasmid.</title>
        <authorList>
            <person name="Li B."/>
            <person name="Wang X."/>
        </authorList>
    </citation>
    <scope>NUCLEOTIDE SEQUENCE [LARGE SCALE GENOMIC DNA]</scope>
    <source>
        <strain evidence="2 3">SCSIO 6842</strain>
        <plasmid evidence="3">Plasmid pMBL6842</plasmid>
    </source>
</reference>
<evidence type="ECO:0000256" key="1">
    <source>
        <dbReference type="SAM" id="Phobius"/>
    </source>
</evidence>
<sequence>MVHQSFWLVHIAPIHRAFTVYIALFGLIWPLTLIQEQLYYLNNALTPFSILTFFAVSLCLLRVDFYPQKIEIKWSGVVLKRWTALRMTTRQEKKLHRVYCVQQNGGALIKLPLLLNLVPVPLLEPLHD</sequence>
<keyword evidence="1" id="KW-0812">Transmembrane</keyword>
<name>A0A0U3HYI2_9GAMM</name>
<dbReference type="AlphaFoldDB" id="A0A0U3HYI2"/>
<evidence type="ECO:0000313" key="3">
    <source>
        <dbReference type="Proteomes" id="UP000069015"/>
    </source>
</evidence>
<keyword evidence="1" id="KW-1133">Transmembrane helix</keyword>
<feature type="transmembrane region" description="Helical" evidence="1">
    <location>
        <begin position="44"/>
        <end position="63"/>
    </location>
</feature>
<geneLocation type="plasmid" evidence="2 3">
    <name>pMBL6842</name>
</geneLocation>
<protein>
    <submittedName>
        <fullName evidence="2">Uncharacterized protein</fullName>
    </submittedName>
</protein>
<keyword evidence="2" id="KW-0614">Plasmid</keyword>